<evidence type="ECO:0000313" key="1">
    <source>
        <dbReference type="EMBL" id="PAV87882.1"/>
    </source>
</evidence>
<dbReference type="Proteomes" id="UP000218231">
    <property type="component" value="Unassembled WGS sequence"/>
</dbReference>
<dbReference type="AlphaFoldDB" id="A0A2A2LNS3"/>
<proteinExistence type="predicted"/>
<reference evidence="1 2" key="1">
    <citation type="journal article" date="2017" name="Curr. Biol.">
        <title>Genome architecture and evolution of a unichromosomal asexual nematode.</title>
        <authorList>
            <person name="Fradin H."/>
            <person name="Zegar C."/>
            <person name="Gutwein M."/>
            <person name="Lucas J."/>
            <person name="Kovtun M."/>
            <person name="Corcoran D."/>
            <person name="Baugh L.R."/>
            <person name="Kiontke K."/>
            <person name="Gunsalus K."/>
            <person name="Fitch D.H."/>
            <person name="Piano F."/>
        </authorList>
    </citation>
    <scope>NUCLEOTIDE SEQUENCE [LARGE SCALE GENOMIC DNA]</scope>
    <source>
        <strain evidence="1">PF1309</strain>
    </source>
</reference>
<name>A0A2A2LNS3_9BILA</name>
<dbReference type="EMBL" id="LIAE01006540">
    <property type="protein sequence ID" value="PAV87882.1"/>
    <property type="molecule type" value="Genomic_DNA"/>
</dbReference>
<comment type="caution">
    <text evidence="1">The sequence shown here is derived from an EMBL/GenBank/DDBJ whole genome shotgun (WGS) entry which is preliminary data.</text>
</comment>
<evidence type="ECO:0000313" key="2">
    <source>
        <dbReference type="Proteomes" id="UP000218231"/>
    </source>
</evidence>
<accession>A0A2A2LNS3</accession>
<dbReference type="OrthoDB" id="5873366at2759"/>
<protein>
    <submittedName>
        <fullName evidence="1">Uncharacterized protein</fullName>
    </submittedName>
</protein>
<gene>
    <name evidence="1" type="ORF">WR25_08659</name>
</gene>
<organism evidence="1 2">
    <name type="scientific">Diploscapter pachys</name>
    <dbReference type="NCBI Taxonomy" id="2018661"/>
    <lineage>
        <taxon>Eukaryota</taxon>
        <taxon>Metazoa</taxon>
        <taxon>Ecdysozoa</taxon>
        <taxon>Nematoda</taxon>
        <taxon>Chromadorea</taxon>
        <taxon>Rhabditida</taxon>
        <taxon>Rhabditina</taxon>
        <taxon>Rhabditomorpha</taxon>
        <taxon>Rhabditoidea</taxon>
        <taxon>Rhabditidae</taxon>
        <taxon>Diploscapter</taxon>
    </lineage>
</organism>
<keyword evidence="2" id="KW-1185">Reference proteome</keyword>
<sequence>MKPAPESQSAFEMFLACTHLGFITLAICGNASQLAAQVLPISARSCYDQRRESMMVKSQSQRFVSSSYRRVHPLLSAIFAFYCVVSQ</sequence>